<accession>A0A830F9N6</accession>
<dbReference type="Proteomes" id="UP000607197">
    <property type="component" value="Unassembled WGS sequence"/>
</dbReference>
<dbReference type="EMBL" id="BMPG01000001">
    <property type="protein sequence ID" value="GGL53417.1"/>
    <property type="molecule type" value="Genomic_DNA"/>
</dbReference>
<sequence length="350" mass="35998">MNVRTGLSYGDVLVVPQRSPVDSRSDVSLETELAPGLTLDAPVLSAPMDSVTEADAAIELSRLGGLGVVHRFLPVEKQAAEVEAVVDAGEQVAAALGIAEDHTERAQALVDAGVDALVLDVAHGHMEAAIDVTRELAGDFPDTPLVSGNVATKQGVHDLADAGADCVKVGIGPGSHCTTREVAGAGVPQFTAVTDAAEAADEAGVTTIADGGIQTSGDAVKALVGGADAVMMGGFFMGTPEAPGETVEVDGVKYKRTRGMSTGAAMERREDKDGRPDADEGVESMVALKRPLETELREFLGGVRSGVSYCGAHTLDDARENSEFIRLTPEGKARSGAHGVARSETTGRSD</sequence>
<proteinExistence type="inferred from homology"/>
<dbReference type="GO" id="GO:0003938">
    <property type="term" value="F:IMP dehydrogenase activity"/>
    <property type="evidence" value="ECO:0007669"/>
    <property type="project" value="InterPro"/>
</dbReference>
<dbReference type="GO" id="GO:0006183">
    <property type="term" value="P:GTP biosynthetic process"/>
    <property type="evidence" value="ECO:0007669"/>
    <property type="project" value="TreeGrafter"/>
</dbReference>
<dbReference type="RefSeq" id="WP_188976352.1">
    <property type="nucleotide sequence ID" value="NZ_BMPG01000001.1"/>
</dbReference>
<comment type="similarity">
    <text evidence="1">Belongs to the IMPDH/GMPR family.</text>
</comment>
<dbReference type="Pfam" id="PF00478">
    <property type="entry name" value="IMPDH"/>
    <property type="match status" value="1"/>
</dbReference>
<feature type="region of interest" description="Disordered" evidence="2">
    <location>
        <begin position="328"/>
        <end position="350"/>
    </location>
</feature>
<dbReference type="SUPFAM" id="SSF51412">
    <property type="entry name" value="Inosine monophosphate dehydrogenase (IMPDH)"/>
    <property type="match status" value="1"/>
</dbReference>
<dbReference type="InterPro" id="IPR001093">
    <property type="entry name" value="IMP_DH_GMPRt"/>
</dbReference>
<organism evidence="4 5">
    <name type="scientific">Halocalculus aciditolerans</name>
    <dbReference type="NCBI Taxonomy" id="1383812"/>
    <lineage>
        <taxon>Archaea</taxon>
        <taxon>Methanobacteriati</taxon>
        <taxon>Methanobacteriota</taxon>
        <taxon>Stenosarchaea group</taxon>
        <taxon>Halobacteria</taxon>
        <taxon>Halobacteriales</taxon>
        <taxon>Halobacteriaceae</taxon>
        <taxon>Halocalculus</taxon>
    </lineage>
</organism>
<dbReference type="SMART" id="SM01240">
    <property type="entry name" value="IMPDH"/>
    <property type="match status" value="1"/>
</dbReference>
<protein>
    <submittedName>
        <fullName evidence="4">Guanosine monophosphate reductase</fullName>
    </submittedName>
</protein>
<comment type="caution">
    <text evidence="4">The sequence shown here is derived from an EMBL/GenBank/DDBJ whole genome shotgun (WGS) entry which is preliminary data.</text>
</comment>
<dbReference type="FunFam" id="3.20.20.70:FF:000424">
    <property type="entry name" value="Inosine-5'-monophosphate dehydrogenase 2"/>
    <property type="match status" value="1"/>
</dbReference>
<dbReference type="PANTHER" id="PTHR11911">
    <property type="entry name" value="INOSINE-5-MONOPHOSPHATE DEHYDROGENASE RELATED"/>
    <property type="match status" value="1"/>
</dbReference>
<dbReference type="CDD" id="cd00381">
    <property type="entry name" value="IMPDH"/>
    <property type="match status" value="1"/>
</dbReference>
<dbReference type="InterPro" id="IPR005990">
    <property type="entry name" value="IMP_DH"/>
</dbReference>
<keyword evidence="5" id="KW-1185">Reference proteome</keyword>
<evidence type="ECO:0000256" key="1">
    <source>
        <dbReference type="ARBA" id="ARBA00005502"/>
    </source>
</evidence>
<dbReference type="OrthoDB" id="324877at2157"/>
<feature type="domain" description="IMP dehydrogenase/GMP reductase" evidence="3">
    <location>
        <begin position="6"/>
        <end position="338"/>
    </location>
</feature>
<reference evidence="4" key="2">
    <citation type="submission" date="2020-09" db="EMBL/GenBank/DDBJ databases">
        <authorList>
            <person name="Sun Q."/>
            <person name="Ohkuma M."/>
        </authorList>
    </citation>
    <scope>NUCLEOTIDE SEQUENCE</scope>
    <source>
        <strain evidence="4">JCM 19596</strain>
    </source>
</reference>
<evidence type="ECO:0000313" key="5">
    <source>
        <dbReference type="Proteomes" id="UP000607197"/>
    </source>
</evidence>
<gene>
    <name evidence="4" type="ORF">GCM10009039_09510</name>
</gene>
<feature type="region of interest" description="Disordered" evidence="2">
    <location>
        <begin position="260"/>
        <end position="281"/>
    </location>
</feature>
<dbReference type="AlphaFoldDB" id="A0A830F9N6"/>
<name>A0A830F9N6_9EURY</name>
<dbReference type="InterPro" id="IPR013785">
    <property type="entry name" value="Aldolase_TIM"/>
</dbReference>
<evidence type="ECO:0000259" key="3">
    <source>
        <dbReference type="Pfam" id="PF00478"/>
    </source>
</evidence>
<dbReference type="Gene3D" id="3.20.20.70">
    <property type="entry name" value="Aldolase class I"/>
    <property type="match status" value="1"/>
</dbReference>
<evidence type="ECO:0000256" key="2">
    <source>
        <dbReference type="SAM" id="MobiDB-lite"/>
    </source>
</evidence>
<feature type="compositionally biased region" description="Basic and acidic residues" evidence="2">
    <location>
        <begin position="266"/>
        <end position="278"/>
    </location>
</feature>
<evidence type="ECO:0000313" key="4">
    <source>
        <dbReference type="EMBL" id="GGL53417.1"/>
    </source>
</evidence>
<dbReference type="PANTHER" id="PTHR11911:SF111">
    <property type="entry name" value="INOSINE-5'-MONOPHOSPHATE DEHYDROGENASE"/>
    <property type="match status" value="1"/>
</dbReference>
<reference evidence="4" key="1">
    <citation type="journal article" date="2014" name="Int. J. Syst. Evol. Microbiol.">
        <title>Complete genome sequence of Corynebacterium casei LMG S-19264T (=DSM 44701T), isolated from a smear-ripened cheese.</title>
        <authorList>
            <consortium name="US DOE Joint Genome Institute (JGI-PGF)"/>
            <person name="Walter F."/>
            <person name="Albersmeier A."/>
            <person name="Kalinowski J."/>
            <person name="Ruckert C."/>
        </authorList>
    </citation>
    <scope>NUCLEOTIDE SEQUENCE</scope>
    <source>
        <strain evidence="4">JCM 19596</strain>
    </source>
</reference>